<feature type="transmembrane region" description="Helical" evidence="1">
    <location>
        <begin position="6"/>
        <end position="28"/>
    </location>
</feature>
<keyword evidence="1" id="KW-1133">Transmembrane helix</keyword>
<evidence type="ECO:0000313" key="3">
    <source>
        <dbReference type="Proteomes" id="UP000655759"/>
    </source>
</evidence>
<gene>
    <name evidence="2" type="ORF">NUZ5A_60039</name>
</gene>
<name>A0A812EZL2_9ARCH</name>
<keyword evidence="1" id="KW-0472">Membrane</keyword>
<accession>A0A812EZL2</accession>
<dbReference type="EMBL" id="CAJNAQ010000006">
    <property type="protein sequence ID" value="CAE6504658.1"/>
    <property type="molecule type" value="Genomic_DNA"/>
</dbReference>
<protein>
    <submittedName>
        <fullName evidence="2">Uncharacterized protein</fullName>
    </submittedName>
</protein>
<evidence type="ECO:0000256" key="1">
    <source>
        <dbReference type="SAM" id="Phobius"/>
    </source>
</evidence>
<sequence length="92" mass="10292">MVGQNAIFAAVVIGIAVTVFGVFVWPFWNLIPSYVTEEVLVVYVDDQGRCVAQTTDNYLVPIGKCDAKQGEIITAEYDVKIKERLVQSIRRL</sequence>
<evidence type="ECO:0000313" key="2">
    <source>
        <dbReference type="EMBL" id="CAE6504658.1"/>
    </source>
</evidence>
<keyword evidence="1" id="KW-0812">Transmembrane</keyword>
<proteinExistence type="predicted"/>
<reference evidence="2" key="1">
    <citation type="submission" date="2021-02" db="EMBL/GenBank/DDBJ databases">
        <authorList>
            <person name="Han P."/>
        </authorList>
    </citation>
    <scope>NUCLEOTIDE SEQUENCE</scope>
    <source>
        <strain evidence="2">Candidatus Nitrosotenuis uzonensis 5A</strain>
    </source>
</reference>
<dbReference type="RefSeq" id="WP_205101208.1">
    <property type="nucleotide sequence ID" value="NZ_CAJNAQ010000006.1"/>
</dbReference>
<dbReference type="Proteomes" id="UP000655759">
    <property type="component" value="Unassembled WGS sequence"/>
</dbReference>
<dbReference type="AlphaFoldDB" id="A0A812EZL2"/>
<organism evidence="2 3">
    <name type="scientific">Candidatus Nitrosotenuis uzonensis</name>
    <dbReference type="NCBI Taxonomy" id="1407055"/>
    <lineage>
        <taxon>Archaea</taxon>
        <taxon>Nitrososphaerota</taxon>
        <taxon>Candidatus Nitrosotenuis</taxon>
    </lineage>
</organism>
<comment type="caution">
    <text evidence="2">The sequence shown here is derived from an EMBL/GenBank/DDBJ whole genome shotgun (WGS) entry which is preliminary data.</text>
</comment>